<organism evidence="12 13">
    <name type="scientific">Ignelater luminosus</name>
    <name type="common">Cucubano</name>
    <name type="synonym">Pyrophorus luminosus</name>
    <dbReference type="NCBI Taxonomy" id="2038154"/>
    <lineage>
        <taxon>Eukaryota</taxon>
        <taxon>Metazoa</taxon>
        <taxon>Ecdysozoa</taxon>
        <taxon>Arthropoda</taxon>
        <taxon>Hexapoda</taxon>
        <taxon>Insecta</taxon>
        <taxon>Pterygota</taxon>
        <taxon>Neoptera</taxon>
        <taxon>Endopterygota</taxon>
        <taxon>Coleoptera</taxon>
        <taxon>Polyphaga</taxon>
        <taxon>Elateriformia</taxon>
        <taxon>Elateroidea</taxon>
        <taxon>Elateridae</taxon>
        <taxon>Agrypninae</taxon>
        <taxon>Pyrophorini</taxon>
        <taxon>Ignelater</taxon>
    </lineage>
</organism>
<evidence type="ECO:0000256" key="1">
    <source>
        <dbReference type="ARBA" id="ARBA00004395"/>
    </source>
</evidence>
<keyword evidence="6" id="KW-0333">Golgi apparatus</keyword>
<evidence type="ECO:0000256" key="9">
    <source>
        <dbReference type="SAM" id="Coils"/>
    </source>
</evidence>
<dbReference type="Pfam" id="PF12022">
    <property type="entry name" value="COG2_C"/>
    <property type="match status" value="1"/>
</dbReference>
<dbReference type="InterPro" id="IPR024602">
    <property type="entry name" value="COG_su2_N"/>
</dbReference>
<dbReference type="GO" id="GO:0000139">
    <property type="term" value="C:Golgi membrane"/>
    <property type="evidence" value="ECO:0007669"/>
    <property type="project" value="UniProtKB-SubCell"/>
</dbReference>
<comment type="caution">
    <text evidence="12">The sequence shown here is derived from an EMBL/GenBank/DDBJ whole genome shotgun (WGS) entry which is preliminary data.</text>
</comment>
<dbReference type="InterPro" id="IPR009316">
    <property type="entry name" value="COG2"/>
</dbReference>
<dbReference type="EMBL" id="VTPC01003921">
    <property type="protein sequence ID" value="KAF2897808.1"/>
    <property type="molecule type" value="Genomic_DNA"/>
</dbReference>
<sequence>MDPAKQNMLLTEEFFKDTFIINDYLSKCTQKLDLLTLRRDLKNYGSVLHAKVVDILKMETVGIANLIENLTDLNSKVDDLSVPVTQLSEEIRTLYLTIKDTKQHFEKRFNRIQLTQSEIDGVNLKMKVLLSFRNIESVIASCGQEDVAVLEHAVNEYSFCYLCLQEVDIDSKYIDEDVMNTAAQLLESINNIFLKGIQENDEELILRNLRMYENLNKQSEAEKCVREKMVCPTLNKILTRENLNVHKQNIKILYDKSMEFLNTNLKVLLAILDRNPDMKGFNFVINSFWLEVDKQLRENLPNITAPGNPEIFQRRFKDTWLFLEQIANAANDASLLKKDPLLQAHMKRFNLPVYFEVCFQQIAAQFEAALVGEVKQEAKDDMFALKISLTLWNCIQCCFHDDVFLVPLTDQFLKLMELLLSRYLKWLENYLTEYSDELEEFIVSALTDLDILKNLIGFSVEDVSALDHTILKIIPYKIRPPFKEMLNINKQLLNATYLKLQDQLIVYKEQQCLVYLRQVTSIPRSYRRTNKSVPTEPNSSVIEAVGVIIKLYSSYNKVMDDKIITLLDLLIIRLSEEYLNLIQEVLLSVDKTEESLRKLKNRNVTSNDDLVTQAVGDFKSDEAKIREQIKLDVEYFVQKLQQYATCTGKESLALLVEELKKKN</sequence>
<keyword evidence="7" id="KW-0472">Membrane</keyword>
<evidence type="ECO:0000313" key="13">
    <source>
        <dbReference type="Proteomes" id="UP000801492"/>
    </source>
</evidence>
<dbReference type="AlphaFoldDB" id="A0A8K0GH38"/>
<dbReference type="InterPro" id="IPR024603">
    <property type="entry name" value="COG_complex_COG2_C"/>
</dbReference>
<name>A0A8K0GH38_IGNLU</name>
<keyword evidence="13" id="KW-1185">Reference proteome</keyword>
<evidence type="ECO:0000256" key="8">
    <source>
        <dbReference type="ARBA" id="ARBA00031344"/>
    </source>
</evidence>
<dbReference type="GO" id="GO:0006891">
    <property type="term" value="P:intra-Golgi vesicle-mediated transport"/>
    <property type="evidence" value="ECO:0007669"/>
    <property type="project" value="TreeGrafter"/>
</dbReference>
<evidence type="ECO:0000256" key="4">
    <source>
        <dbReference type="ARBA" id="ARBA00022448"/>
    </source>
</evidence>
<evidence type="ECO:0000259" key="10">
    <source>
        <dbReference type="Pfam" id="PF06148"/>
    </source>
</evidence>
<evidence type="ECO:0000256" key="3">
    <source>
        <dbReference type="ARBA" id="ARBA00020977"/>
    </source>
</evidence>
<dbReference type="Pfam" id="PF06148">
    <property type="entry name" value="COG2_N"/>
    <property type="match status" value="1"/>
</dbReference>
<evidence type="ECO:0000259" key="11">
    <source>
        <dbReference type="Pfam" id="PF12022"/>
    </source>
</evidence>
<dbReference type="GO" id="GO:0007030">
    <property type="term" value="P:Golgi organization"/>
    <property type="evidence" value="ECO:0007669"/>
    <property type="project" value="InterPro"/>
</dbReference>
<protein>
    <recommendedName>
        <fullName evidence="3">Conserved oligomeric Golgi complex subunit 2</fullName>
    </recommendedName>
    <alternativeName>
        <fullName evidence="8">Component of oligomeric Golgi complex 2</fullName>
    </alternativeName>
</protein>
<dbReference type="GO" id="GO:0017119">
    <property type="term" value="C:Golgi transport complex"/>
    <property type="evidence" value="ECO:0007669"/>
    <property type="project" value="TreeGrafter"/>
</dbReference>
<keyword evidence="5" id="KW-0653">Protein transport</keyword>
<dbReference type="GO" id="GO:0015031">
    <property type="term" value="P:protein transport"/>
    <property type="evidence" value="ECO:0007669"/>
    <property type="project" value="UniProtKB-KW"/>
</dbReference>
<keyword evidence="9" id="KW-0175">Coiled coil</keyword>
<evidence type="ECO:0000256" key="2">
    <source>
        <dbReference type="ARBA" id="ARBA00007603"/>
    </source>
</evidence>
<feature type="domain" description="Conserved oligomeric Golgi complex subunit 2 N-terminal" evidence="10">
    <location>
        <begin position="12"/>
        <end position="80"/>
    </location>
</feature>
<feature type="coiled-coil region" evidence="9">
    <location>
        <begin position="582"/>
        <end position="609"/>
    </location>
</feature>
<dbReference type="PANTHER" id="PTHR12961">
    <property type="entry name" value="CONSERVED OLIGOMERIC GOLGI COMPLEX COMPONENT 2"/>
    <property type="match status" value="1"/>
</dbReference>
<comment type="subcellular location">
    <subcellularLocation>
        <location evidence="1">Golgi apparatus membrane</location>
        <topology evidence="1">Peripheral membrane protein</topology>
    </subcellularLocation>
</comment>
<evidence type="ECO:0000313" key="12">
    <source>
        <dbReference type="EMBL" id="KAF2897808.1"/>
    </source>
</evidence>
<reference evidence="12" key="1">
    <citation type="submission" date="2019-08" db="EMBL/GenBank/DDBJ databases">
        <title>The genome of the North American firefly Photinus pyralis.</title>
        <authorList>
            <consortium name="Photinus pyralis genome working group"/>
            <person name="Fallon T.R."/>
            <person name="Sander Lower S.E."/>
            <person name="Weng J.-K."/>
        </authorList>
    </citation>
    <scope>NUCLEOTIDE SEQUENCE</scope>
    <source>
        <strain evidence="12">TRF0915ILg1</strain>
        <tissue evidence="12">Whole body</tissue>
    </source>
</reference>
<accession>A0A8K0GH38</accession>
<proteinExistence type="inferred from homology"/>
<dbReference type="OrthoDB" id="332281at2759"/>
<dbReference type="PANTHER" id="PTHR12961:SF0">
    <property type="entry name" value="CONSERVED OLIGOMERIC GOLGI COMPLEX SUBUNIT 2"/>
    <property type="match status" value="1"/>
</dbReference>
<gene>
    <name evidence="12" type="ORF">ILUMI_08364</name>
</gene>
<feature type="domain" description="COG complex component COG2 C-terminal" evidence="11">
    <location>
        <begin position="347"/>
        <end position="633"/>
    </location>
</feature>
<evidence type="ECO:0000256" key="6">
    <source>
        <dbReference type="ARBA" id="ARBA00023034"/>
    </source>
</evidence>
<evidence type="ECO:0000256" key="7">
    <source>
        <dbReference type="ARBA" id="ARBA00023136"/>
    </source>
</evidence>
<dbReference type="Proteomes" id="UP000801492">
    <property type="component" value="Unassembled WGS sequence"/>
</dbReference>
<keyword evidence="4" id="KW-0813">Transport</keyword>
<evidence type="ECO:0000256" key="5">
    <source>
        <dbReference type="ARBA" id="ARBA00022927"/>
    </source>
</evidence>
<comment type="similarity">
    <text evidence="2">Belongs to the COG2 family.</text>
</comment>